<gene>
    <name evidence="5" type="ORF">CCAM_LOCUS31726</name>
</gene>
<evidence type="ECO:0000313" key="6">
    <source>
        <dbReference type="Proteomes" id="UP000595140"/>
    </source>
</evidence>
<reference evidence="5 6" key="1">
    <citation type="submission" date="2018-04" db="EMBL/GenBank/DDBJ databases">
        <authorList>
            <person name="Vogel A."/>
        </authorList>
    </citation>
    <scope>NUCLEOTIDE SEQUENCE [LARGE SCALE GENOMIC DNA]</scope>
</reference>
<name>A0A484MM89_9ASTE</name>
<keyword evidence="6" id="KW-1185">Reference proteome</keyword>
<feature type="coiled-coil region" evidence="2">
    <location>
        <begin position="143"/>
        <end position="191"/>
    </location>
</feature>
<evidence type="ECO:0000313" key="5">
    <source>
        <dbReference type="EMBL" id="VFQ89950.1"/>
    </source>
</evidence>
<feature type="region of interest" description="Disordered" evidence="3">
    <location>
        <begin position="77"/>
        <end position="99"/>
    </location>
</feature>
<dbReference type="SMART" id="SM00343">
    <property type="entry name" value="ZnF_C2HC"/>
    <property type="match status" value="1"/>
</dbReference>
<keyword evidence="1" id="KW-0479">Metal-binding</keyword>
<sequence length="923" mass="104638">MENYDEEFAMMVKQFRKFKKFFKKADSVRRPSKGKPQVSDSPPESYLCYNCRKPGHWKSACPYPKVEKYRERERIEKKKKEMVAAESDESSGSSSDEEALVCMERGVEKSNHEDRWTMSEDDTLCLMAKDNDDQEFKKMMKDFEEINLKHSSLTEENKLLSEENLKLTEGRKSQLNEITQLKTENESLSEKVVGANVHFQKLEAKCSSPTFFQSYLQMIAAQELSEFLQMEIRLKFEEEVLEFYRNGEIKTAHSKKDPQRTVPVIKSTVGGTKVKLSQKKLGEKLRLPNSGVEVGKFPVKNLDWNIIGISGRTPSGPAKKADLNNDYKLVLELVIACLECGSGEEIPQDQSLLTSSQHQTDDADNQFWQLYYDWKAWKVGNSAEQLLNWDQQLKNEKIIKKCLGIPVNHNCEQILDDYWVWQRNPEDLHLEYLANTPVSDCEADDEDTAVFKPVFSKATEDQVALTSEATAEDFQTFPETSPALETETSPAFQETSHAPEMVLTEVVQEKATPPSQEQNQETADEEEFQPLIQSHVLEILTTPCEISNPSEIEIPEKSAEIPEQSALPETMEQAVEAQRNSGEAAKEAQMAELEDSETQVAIFEEENTVEERDSLSREISNFALETEGESKRTLKVTDEEDVQEDAESLPMQLFQRTPSSHQTKKVQGLIESALASQHASFRQEIEQMEVRHTQLIEKSERKHSADLKEISKSVQKTLEIISLLSETVSNTMEIYASNSQLHLKEINKVKEQIASVTISLQKQMSLLQMDIRSALAVASANQVVTKDYLKVIIDNQKEAYKLFRLIGANSGNRKMEVILQQHSPSPIPQLPIAIKEGEVSYIPSHLNLTNLILEAQQRNPENSAQLLSSSGLDGTEVIGTVVDHFSNDAQSEERRENLRCIKELCGNMKGISEVAGSSTRKRN</sequence>
<dbReference type="Gene3D" id="4.10.60.10">
    <property type="entry name" value="Zinc finger, CCHC-type"/>
    <property type="match status" value="1"/>
</dbReference>
<evidence type="ECO:0000259" key="4">
    <source>
        <dbReference type="PROSITE" id="PS50158"/>
    </source>
</evidence>
<feature type="domain" description="CCHC-type" evidence="4">
    <location>
        <begin position="48"/>
        <end position="62"/>
    </location>
</feature>
<protein>
    <recommendedName>
        <fullName evidence="4">CCHC-type domain-containing protein</fullName>
    </recommendedName>
</protein>
<dbReference type="PROSITE" id="PS50158">
    <property type="entry name" value="ZF_CCHC"/>
    <property type="match status" value="1"/>
</dbReference>
<keyword evidence="1" id="KW-0862">Zinc</keyword>
<dbReference type="GO" id="GO:0003676">
    <property type="term" value="F:nucleic acid binding"/>
    <property type="evidence" value="ECO:0007669"/>
    <property type="project" value="InterPro"/>
</dbReference>
<dbReference type="InterPro" id="IPR001878">
    <property type="entry name" value="Znf_CCHC"/>
</dbReference>
<accession>A0A484MM89</accession>
<dbReference type="Pfam" id="PF00098">
    <property type="entry name" value="zf-CCHC"/>
    <property type="match status" value="1"/>
</dbReference>
<dbReference type="EMBL" id="OOIL02003924">
    <property type="protein sequence ID" value="VFQ89950.1"/>
    <property type="molecule type" value="Genomic_DNA"/>
</dbReference>
<evidence type="ECO:0000256" key="2">
    <source>
        <dbReference type="SAM" id="Coils"/>
    </source>
</evidence>
<dbReference type="OrthoDB" id="1282228at2759"/>
<proteinExistence type="predicted"/>
<keyword evidence="1" id="KW-0863">Zinc-finger</keyword>
<dbReference type="SUPFAM" id="SSF57756">
    <property type="entry name" value="Retrovirus zinc finger-like domains"/>
    <property type="match status" value="1"/>
</dbReference>
<evidence type="ECO:0000256" key="1">
    <source>
        <dbReference type="PROSITE-ProRule" id="PRU00047"/>
    </source>
</evidence>
<feature type="coiled-coil region" evidence="2">
    <location>
        <begin position="586"/>
        <end position="613"/>
    </location>
</feature>
<dbReference type="Proteomes" id="UP000595140">
    <property type="component" value="Unassembled WGS sequence"/>
</dbReference>
<dbReference type="GO" id="GO:0008270">
    <property type="term" value="F:zinc ion binding"/>
    <property type="evidence" value="ECO:0007669"/>
    <property type="project" value="UniProtKB-KW"/>
</dbReference>
<dbReference type="AlphaFoldDB" id="A0A484MM89"/>
<dbReference type="InterPro" id="IPR036875">
    <property type="entry name" value="Znf_CCHC_sf"/>
</dbReference>
<keyword evidence="2" id="KW-0175">Coiled coil</keyword>
<evidence type="ECO:0000256" key="3">
    <source>
        <dbReference type="SAM" id="MobiDB-lite"/>
    </source>
</evidence>
<organism evidence="5 6">
    <name type="scientific">Cuscuta campestris</name>
    <dbReference type="NCBI Taxonomy" id="132261"/>
    <lineage>
        <taxon>Eukaryota</taxon>
        <taxon>Viridiplantae</taxon>
        <taxon>Streptophyta</taxon>
        <taxon>Embryophyta</taxon>
        <taxon>Tracheophyta</taxon>
        <taxon>Spermatophyta</taxon>
        <taxon>Magnoliopsida</taxon>
        <taxon>eudicotyledons</taxon>
        <taxon>Gunneridae</taxon>
        <taxon>Pentapetalae</taxon>
        <taxon>asterids</taxon>
        <taxon>lamiids</taxon>
        <taxon>Solanales</taxon>
        <taxon>Convolvulaceae</taxon>
        <taxon>Cuscuteae</taxon>
        <taxon>Cuscuta</taxon>
        <taxon>Cuscuta subgen. Grammica</taxon>
        <taxon>Cuscuta sect. Cleistogrammica</taxon>
    </lineage>
</organism>